<dbReference type="InterPro" id="IPR055170">
    <property type="entry name" value="GFO_IDH_MocA-like_dom"/>
</dbReference>
<dbReference type="Pfam" id="PF22725">
    <property type="entry name" value="GFO_IDH_MocA_C3"/>
    <property type="match status" value="1"/>
</dbReference>
<feature type="domain" description="Gfo/Idh/MocA-like oxidoreductase N-terminal" evidence="1">
    <location>
        <begin position="3"/>
        <end position="117"/>
    </location>
</feature>
<dbReference type="Gene3D" id="3.30.360.10">
    <property type="entry name" value="Dihydrodipicolinate Reductase, domain 2"/>
    <property type="match status" value="1"/>
</dbReference>
<evidence type="ECO:0000313" key="3">
    <source>
        <dbReference type="EMBL" id="SFQ81928.1"/>
    </source>
</evidence>
<organism evidence="3 4">
    <name type="scientific">Priestia endophytica DSM 13796</name>
    <dbReference type="NCBI Taxonomy" id="1121089"/>
    <lineage>
        <taxon>Bacteria</taxon>
        <taxon>Bacillati</taxon>
        <taxon>Bacillota</taxon>
        <taxon>Bacilli</taxon>
        <taxon>Bacillales</taxon>
        <taxon>Bacillaceae</taxon>
        <taxon>Priestia</taxon>
    </lineage>
</organism>
<reference evidence="3 4" key="1">
    <citation type="submission" date="2016-10" db="EMBL/GenBank/DDBJ databases">
        <authorList>
            <person name="Varghese N."/>
            <person name="Submissions S."/>
        </authorList>
    </citation>
    <scope>NUCLEOTIDE SEQUENCE [LARGE SCALE GENOMIC DNA]</scope>
    <source>
        <strain evidence="3 4">DSM 13796</strain>
    </source>
</reference>
<dbReference type="PANTHER" id="PTHR43708:SF7">
    <property type="entry name" value="OXIDOREDUCTASE"/>
    <property type="match status" value="1"/>
</dbReference>
<dbReference type="PANTHER" id="PTHR43708">
    <property type="entry name" value="CONSERVED EXPRESSED OXIDOREDUCTASE (EUROFUNG)"/>
    <property type="match status" value="1"/>
</dbReference>
<evidence type="ECO:0000313" key="4">
    <source>
        <dbReference type="Proteomes" id="UP000182762"/>
    </source>
</evidence>
<evidence type="ECO:0000259" key="2">
    <source>
        <dbReference type="Pfam" id="PF22725"/>
    </source>
</evidence>
<dbReference type="Gene3D" id="3.40.50.720">
    <property type="entry name" value="NAD(P)-binding Rossmann-like Domain"/>
    <property type="match status" value="1"/>
</dbReference>
<gene>
    <name evidence="3" type="ORF">SAMN02745910_03790</name>
</gene>
<accession>A0A1I6BLW5</accession>
<dbReference type="EMBL" id="FOXX01000011">
    <property type="protein sequence ID" value="SFQ81928.1"/>
    <property type="molecule type" value="Genomic_DNA"/>
</dbReference>
<comment type="caution">
    <text evidence="3">The sequence shown here is derived from an EMBL/GenBank/DDBJ whole genome shotgun (WGS) entry which is preliminary data.</text>
</comment>
<name>A0A1I6BLW5_9BACI</name>
<dbReference type="Pfam" id="PF01408">
    <property type="entry name" value="GFO_IDH_MocA"/>
    <property type="match status" value="1"/>
</dbReference>
<proteinExistence type="predicted"/>
<dbReference type="RefSeq" id="WP_061802369.1">
    <property type="nucleotide sequence ID" value="NZ_FOXX01000011.1"/>
</dbReference>
<dbReference type="GeneID" id="93712369"/>
<dbReference type="InterPro" id="IPR036291">
    <property type="entry name" value="NAD(P)-bd_dom_sf"/>
</dbReference>
<protein>
    <submittedName>
        <fullName evidence="3">Predicted dehydrogenase</fullName>
    </submittedName>
</protein>
<dbReference type="InterPro" id="IPR051317">
    <property type="entry name" value="Gfo/Idh/MocA_oxidoreduct"/>
</dbReference>
<evidence type="ECO:0000259" key="1">
    <source>
        <dbReference type="Pfam" id="PF01408"/>
    </source>
</evidence>
<dbReference type="InterPro" id="IPR000683">
    <property type="entry name" value="Gfo/Idh/MocA-like_OxRdtase_N"/>
</dbReference>
<dbReference type="Proteomes" id="UP000182762">
    <property type="component" value="Unassembled WGS sequence"/>
</dbReference>
<dbReference type="SUPFAM" id="SSF51735">
    <property type="entry name" value="NAD(P)-binding Rossmann-fold domains"/>
    <property type="match status" value="1"/>
</dbReference>
<feature type="domain" description="GFO/IDH/MocA-like oxidoreductase" evidence="2">
    <location>
        <begin position="128"/>
        <end position="243"/>
    </location>
</feature>
<keyword evidence="4" id="KW-1185">Reference proteome</keyword>
<sequence length="339" mass="39584">MLTIGYIGNGKSTNRYHLPFSLNRDYLKVKTIYARNLDKKEWERVPDVLYTDDITTLMNDEEIGLIVVCTHTESHYHFAKMALDHGKHVLVEKPFMLTKDEAVSIFQYANEKNLVIQCYQNRRYDSDFLTTKKVIQSGKLGDLLEVEMNYDYYRPHTPNATDHFSKYNSFLYGHGVHTIDQALSYFGKPESIHYDVRQLLGSGRMNDYFDLDFYYSSLKVSIKSSFFRLKGRPSFVVYGKKAVFMKETEDRQEEHLKLFYHPKDHDNFGVDSPDHYGILTYLDDDGHYHEEKVVSEKGDYARVYDDIYQAIVHGKEKVVKDEETIAVMEILENGIEGCS</sequence>